<dbReference type="AlphaFoldDB" id="A0A382BKU6"/>
<gene>
    <name evidence="8" type="ORF">METZ01_LOCUS167138</name>
</gene>
<proteinExistence type="inferred from homology"/>
<keyword evidence="3" id="KW-0227">DNA damage</keyword>
<dbReference type="InterPro" id="IPR003738">
    <property type="entry name" value="SRAP"/>
</dbReference>
<dbReference type="Pfam" id="PF02586">
    <property type="entry name" value="SRAP"/>
    <property type="match status" value="1"/>
</dbReference>
<dbReference type="GO" id="GO:0106300">
    <property type="term" value="P:protein-DNA covalent cross-linking repair"/>
    <property type="evidence" value="ECO:0007669"/>
    <property type="project" value="InterPro"/>
</dbReference>
<dbReference type="GO" id="GO:0003697">
    <property type="term" value="F:single-stranded DNA binding"/>
    <property type="evidence" value="ECO:0007669"/>
    <property type="project" value="InterPro"/>
</dbReference>
<evidence type="ECO:0000256" key="1">
    <source>
        <dbReference type="ARBA" id="ARBA00008136"/>
    </source>
</evidence>
<evidence type="ECO:0008006" key="9">
    <source>
        <dbReference type="Google" id="ProtNLM"/>
    </source>
</evidence>
<dbReference type="PANTHER" id="PTHR13604:SF0">
    <property type="entry name" value="ABASIC SITE PROCESSING PROTEIN HMCES"/>
    <property type="match status" value="1"/>
</dbReference>
<dbReference type="PANTHER" id="PTHR13604">
    <property type="entry name" value="DC12-RELATED"/>
    <property type="match status" value="1"/>
</dbReference>
<protein>
    <recommendedName>
        <fullName evidence="9">Abasic site processing protein</fullName>
    </recommendedName>
</protein>
<dbReference type="GO" id="GO:0008233">
    <property type="term" value="F:peptidase activity"/>
    <property type="evidence" value="ECO:0007669"/>
    <property type="project" value="UniProtKB-KW"/>
</dbReference>
<evidence type="ECO:0000256" key="7">
    <source>
        <dbReference type="ARBA" id="ARBA00023239"/>
    </source>
</evidence>
<keyword evidence="7" id="KW-0456">Lyase</keyword>
<evidence type="ECO:0000256" key="2">
    <source>
        <dbReference type="ARBA" id="ARBA00022670"/>
    </source>
</evidence>
<name>A0A382BKU6_9ZZZZ</name>
<keyword evidence="5" id="KW-0190">Covalent protein-DNA linkage</keyword>
<comment type="similarity">
    <text evidence="1">Belongs to the SOS response-associated peptidase family.</text>
</comment>
<sequence>MCGRYALSSKLEDLVEVFGVPPVDFAYEPRYNIAPSQMAPVVATGSHGTKMGLLRWGLIPSWANDPSIGSRMINARAETLLSKPAFKEAAGVRRCLVPANGFYEWVEETGDKVP</sequence>
<dbReference type="GO" id="GO:0006508">
    <property type="term" value="P:proteolysis"/>
    <property type="evidence" value="ECO:0007669"/>
    <property type="project" value="UniProtKB-KW"/>
</dbReference>
<dbReference type="EMBL" id="UINC01030234">
    <property type="protein sequence ID" value="SVB14284.1"/>
    <property type="molecule type" value="Genomic_DNA"/>
</dbReference>
<dbReference type="SUPFAM" id="SSF143081">
    <property type="entry name" value="BB1717-like"/>
    <property type="match status" value="1"/>
</dbReference>
<evidence type="ECO:0000256" key="6">
    <source>
        <dbReference type="ARBA" id="ARBA00023125"/>
    </source>
</evidence>
<dbReference type="GO" id="GO:0016829">
    <property type="term" value="F:lyase activity"/>
    <property type="evidence" value="ECO:0007669"/>
    <property type="project" value="UniProtKB-KW"/>
</dbReference>
<keyword evidence="6" id="KW-0238">DNA-binding</keyword>
<evidence type="ECO:0000256" key="4">
    <source>
        <dbReference type="ARBA" id="ARBA00022801"/>
    </source>
</evidence>
<evidence type="ECO:0000313" key="8">
    <source>
        <dbReference type="EMBL" id="SVB14284.1"/>
    </source>
</evidence>
<keyword evidence="4" id="KW-0378">Hydrolase</keyword>
<evidence type="ECO:0000256" key="5">
    <source>
        <dbReference type="ARBA" id="ARBA00023124"/>
    </source>
</evidence>
<accession>A0A382BKU6</accession>
<reference evidence="8" key="1">
    <citation type="submission" date="2018-05" db="EMBL/GenBank/DDBJ databases">
        <authorList>
            <person name="Lanie J.A."/>
            <person name="Ng W.-L."/>
            <person name="Kazmierczak K.M."/>
            <person name="Andrzejewski T.M."/>
            <person name="Davidsen T.M."/>
            <person name="Wayne K.J."/>
            <person name="Tettelin H."/>
            <person name="Glass J.I."/>
            <person name="Rusch D."/>
            <person name="Podicherti R."/>
            <person name="Tsui H.-C.T."/>
            <person name="Winkler M.E."/>
        </authorList>
    </citation>
    <scope>NUCLEOTIDE SEQUENCE</scope>
</reference>
<feature type="non-terminal residue" evidence="8">
    <location>
        <position position="114"/>
    </location>
</feature>
<evidence type="ECO:0000256" key="3">
    <source>
        <dbReference type="ARBA" id="ARBA00022763"/>
    </source>
</evidence>
<dbReference type="InterPro" id="IPR036590">
    <property type="entry name" value="SRAP-like"/>
</dbReference>
<keyword evidence="2" id="KW-0645">Protease</keyword>
<dbReference type="Gene3D" id="3.90.1680.10">
    <property type="entry name" value="SOS response associated peptidase-like"/>
    <property type="match status" value="1"/>
</dbReference>
<organism evidence="8">
    <name type="scientific">marine metagenome</name>
    <dbReference type="NCBI Taxonomy" id="408172"/>
    <lineage>
        <taxon>unclassified sequences</taxon>
        <taxon>metagenomes</taxon>
        <taxon>ecological metagenomes</taxon>
    </lineage>
</organism>